<comment type="caution">
    <text evidence="17">The sequence shown here is derived from an EMBL/GenBank/DDBJ whole genome shotgun (WGS) entry which is preliminary data.</text>
</comment>
<feature type="domain" description="TonB-dependent receptor plug" evidence="16">
    <location>
        <begin position="51"/>
        <end position="153"/>
    </location>
</feature>
<feature type="chain" id="PRO_5031076190" evidence="14">
    <location>
        <begin position="26"/>
        <end position="622"/>
    </location>
</feature>
<keyword evidence="4 12" id="KW-1134">Transmembrane beta strand</keyword>
<dbReference type="Pfam" id="PF07715">
    <property type="entry name" value="Plug"/>
    <property type="match status" value="1"/>
</dbReference>
<evidence type="ECO:0000313" key="18">
    <source>
        <dbReference type="Proteomes" id="UP000566711"/>
    </source>
</evidence>
<dbReference type="Proteomes" id="UP000566711">
    <property type="component" value="Unassembled WGS sequence"/>
</dbReference>
<gene>
    <name evidence="17" type="ORF">H3H36_25845</name>
</gene>
<dbReference type="GO" id="GO:0009279">
    <property type="term" value="C:cell outer membrane"/>
    <property type="evidence" value="ECO:0007669"/>
    <property type="project" value="UniProtKB-SubCell"/>
</dbReference>
<evidence type="ECO:0000256" key="13">
    <source>
        <dbReference type="RuleBase" id="RU003357"/>
    </source>
</evidence>
<dbReference type="InterPro" id="IPR037066">
    <property type="entry name" value="Plug_dom_sf"/>
</dbReference>
<evidence type="ECO:0000256" key="9">
    <source>
        <dbReference type="ARBA" id="ARBA00023136"/>
    </source>
</evidence>
<dbReference type="PANTHER" id="PTHR30069">
    <property type="entry name" value="TONB-DEPENDENT OUTER MEMBRANE RECEPTOR"/>
    <property type="match status" value="1"/>
</dbReference>
<evidence type="ECO:0000256" key="11">
    <source>
        <dbReference type="ARBA" id="ARBA00023237"/>
    </source>
</evidence>
<dbReference type="RefSeq" id="WP_182220904.1">
    <property type="nucleotide sequence ID" value="NZ_JACEZS010000041.1"/>
</dbReference>
<evidence type="ECO:0000256" key="1">
    <source>
        <dbReference type="ARBA" id="ARBA00004571"/>
    </source>
</evidence>
<dbReference type="PROSITE" id="PS52016">
    <property type="entry name" value="TONB_DEPENDENT_REC_3"/>
    <property type="match status" value="1"/>
</dbReference>
<dbReference type="SUPFAM" id="SSF56935">
    <property type="entry name" value="Porins"/>
    <property type="match status" value="1"/>
</dbReference>
<keyword evidence="7" id="KW-0406">Ion transport</keyword>
<evidence type="ECO:0000256" key="4">
    <source>
        <dbReference type="ARBA" id="ARBA00022452"/>
    </source>
</evidence>
<evidence type="ECO:0000259" key="16">
    <source>
        <dbReference type="Pfam" id="PF07715"/>
    </source>
</evidence>
<sequence length="622" mass="66625">MTFPVSRRAVAASIALAFATPSVFADSQNDIAGSAVFITAARAPQLAADVLSDTLTIDSAQIAQSGAGSVIELLQRQRGIEVARNGGPGTSASVFIRGANSNQNIVLVDGVRIGSSTTGAANWSAIPLTAIDHIEVVYGPLSTMYGADAIGGVIQIFTKKGEGKPVLTAAAGYGGDNTRTAEASVSGATGGEHSISYALSAGKEKSDGFSSTVPGNYSYNPDRDGYDKESAAGQVSLRLAPGHELGALFMHSKLDAQYDSGPSSYDTRSLQKLENAAIYSRNQLLPGWTSLLQYAQARDESGNFTGDLPKDRAQLNTKQTDFTWQNDLQIGADVLQLLYDHREESVNSTSVTTLNRDRSTNAYAASYNAKRGAQLFNASIRRDNSEYGGKTTGAAGYGYSFTRQLRASASVGTSFRAPTYNELYYPGYGLLTNKPELGRNAEAGLNYDDGSTTLAARYYHNRLTDLIVSVTPCPYNTTPKSYSCAYNVNHALLEGLTLEGGRKQGDFELAATVDLQDPKDETTGKRLARRAQRHANLALDYVTGPVKGGMELTLSGARYDDAANKNRLGGYGLVNLYATWQITPDWSALLRWNNVANKQYTLARFYSTAGSTVFAGLRYGYK</sequence>
<keyword evidence="6 14" id="KW-0732">Signal</keyword>
<dbReference type="InterPro" id="IPR012910">
    <property type="entry name" value="Plug_dom"/>
</dbReference>
<comment type="similarity">
    <text evidence="2 12 13">Belongs to the TonB-dependent receptor family.</text>
</comment>
<keyword evidence="3 12" id="KW-0813">Transport</keyword>
<dbReference type="InterPro" id="IPR036942">
    <property type="entry name" value="Beta-barrel_TonB_sf"/>
</dbReference>
<keyword evidence="5 12" id="KW-0812">Transmembrane</keyword>
<organism evidence="17 18">
    <name type="scientific">Rugamonas fusca</name>
    <dbReference type="NCBI Taxonomy" id="2758568"/>
    <lineage>
        <taxon>Bacteria</taxon>
        <taxon>Pseudomonadati</taxon>
        <taxon>Pseudomonadota</taxon>
        <taxon>Betaproteobacteria</taxon>
        <taxon>Burkholderiales</taxon>
        <taxon>Oxalobacteraceae</taxon>
        <taxon>Telluria group</taxon>
        <taxon>Rugamonas</taxon>
    </lineage>
</organism>
<evidence type="ECO:0000256" key="12">
    <source>
        <dbReference type="PROSITE-ProRule" id="PRU01360"/>
    </source>
</evidence>
<reference evidence="17 18" key="1">
    <citation type="submission" date="2020-07" db="EMBL/GenBank/DDBJ databases">
        <title>Novel species isolated from subtropical streams in China.</title>
        <authorList>
            <person name="Lu H."/>
        </authorList>
    </citation>
    <scope>NUCLEOTIDE SEQUENCE [LARGE SCALE GENOMIC DNA]</scope>
    <source>
        <strain evidence="17 18">FT3S</strain>
    </source>
</reference>
<name>A0A7W2EMZ5_9BURK</name>
<keyword evidence="11 12" id="KW-0998">Cell outer membrane</keyword>
<accession>A0A7W2EMZ5</accession>
<keyword evidence="18" id="KW-1185">Reference proteome</keyword>
<dbReference type="InterPro" id="IPR000531">
    <property type="entry name" value="Beta-barrel_TonB"/>
</dbReference>
<keyword evidence="8 13" id="KW-0798">TonB box</keyword>
<evidence type="ECO:0000256" key="8">
    <source>
        <dbReference type="ARBA" id="ARBA00023077"/>
    </source>
</evidence>
<evidence type="ECO:0000256" key="6">
    <source>
        <dbReference type="ARBA" id="ARBA00022729"/>
    </source>
</evidence>
<evidence type="ECO:0000259" key="15">
    <source>
        <dbReference type="Pfam" id="PF00593"/>
    </source>
</evidence>
<evidence type="ECO:0000256" key="3">
    <source>
        <dbReference type="ARBA" id="ARBA00022448"/>
    </source>
</evidence>
<evidence type="ECO:0000256" key="10">
    <source>
        <dbReference type="ARBA" id="ARBA00023170"/>
    </source>
</evidence>
<feature type="domain" description="TonB-dependent receptor-like beta-barrel" evidence="15">
    <location>
        <begin position="193"/>
        <end position="595"/>
    </location>
</feature>
<evidence type="ECO:0000256" key="7">
    <source>
        <dbReference type="ARBA" id="ARBA00023065"/>
    </source>
</evidence>
<evidence type="ECO:0000256" key="14">
    <source>
        <dbReference type="SAM" id="SignalP"/>
    </source>
</evidence>
<protein>
    <submittedName>
        <fullName evidence="17">TonB-dependent receptor</fullName>
    </submittedName>
</protein>
<dbReference type="EMBL" id="JACEZS010000041">
    <property type="protein sequence ID" value="MBA5608771.1"/>
    <property type="molecule type" value="Genomic_DNA"/>
</dbReference>
<dbReference type="AlphaFoldDB" id="A0A7W2EMZ5"/>
<keyword evidence="9 12" id="KW-0472">Membrane</keyword>
<keyword evidence="10 17" id="KW-0675">Receptor</keyword>
<dbReference type="GO" id="GO:0015889">
    <property type="term" value="P:cobalamin transport"/>
    <property type="evidence" value="ECO:0007669"/>
    <property type="project" value="TreeGrafter"/>
</dbReference>
<dbReference type="GO" id="GO:0006811">
    <property type="term" value="P:monoatomic ion transport"/>
    <property type="evidence" value="ECO:0007669"/>
    <property type="project" value="UniProtKB-KW"/>
</dbReference>
<dbReference type="Gene3D" id="2.40.170.20">
    <property type="entry name" value="TonB-dependent receptor, beta-barrel domain"/>
    <property type="match status" value="1"/>
</dbReference>
<evidence type="ECO:0000256" key="5">
    <source>
        <dbReference type="ARBA" id="ARBA00022692"/>
    </source>
</evidence>
<evidence type="ECO:0000256" key="2">
    <source>
        <dbReference type="ARBA" id="ARBA00009810"/>
    </source>
</evidence>
<evidence type="ECO:0000313" key="17">
    <source>
        <dbReference type="EMBL" id="MBA5608771.1"/>
    </source>
</evidence>
<dbReference type="Gene3D" id="2.170.130.10">
    <property type="entry name" value="TonB-dependent receptor, plug domain"/>
    <property type="match status" value="1"/>
</dbReference>
<dbReference type="PANTHER" id="PTHR30069:SF53">
    <property type="entry name" value="COLICIN I RECEPTOR-RELATED"/>
    <property type="match status" value="1"/>
</dbReference>
<comment type="subcellular location">
    <subcellularLocation>
        <location evidence="1 12">Cell outer membrane</location>
        <topology evidence="1 12">Multi-pass membrane protein</topology>
    </subcellularLocation>
</comment>
<proteinExistence type="inferred from homology"/>
<dbReference type="InterPro" id="IPR039426">
    <property type="entry name" value="TonB-dep_rcpt-like"/>
</dbReference>
<dbReference type="Pfam" id="PF00593">
    <property type="entry name" value="TonB_dep_Rec_b-barrel"/>
    <property type="match status" value="1"/>
</dbReference>
<feature type="signal peptide" evidence="14">
    <location>
        <begin position="1"/>
        <end position="25"/>
    </location>
</feature>